<feature type="compositionally biased region" description="Low complexity" evidence="1">
    <location>
        <begin position="57"/>
        <end position="70"/>
    </location>
</feature>
<evidence type="ECO:0000313" key="3">
    <source>
        <dbReference type="Proteomes" id="UP000239757"/>
    </source>
</evidence>
<reference evidence="2 3" key="1">
    <citation type="submission" date="2015-01" db="EMBL/GenBank/DDBJ databases">
        <title>Genome of allotetraploid Gossypium barbadense reveals genomic plasticity and fiber elongation in cotton evolution.</title>
        <authorList>
            <person name="Chen X."/>
            <person name="Liu X."/>
            <person name="Zhao B."/>
            <person name="Zheng H."/>
            <person name="Hu Y."/>
            <person name="Lu G."/>
            <person name="Yang C."/>
            <person name="Chen J."/>
            <person name="Shan C."/>
            <person name="Zhang L."/>
            <person name="Zhou Y."/>
            <person name="Wang L."/>
            <person name="Guo W."/>
            <person name="Bai Y."/>
            <person name="Ruan J."/>
            <person name="Shangguan X."/>
            <person name="Mao Y."/>
            <person name="Jiang J."/>
            <person name="Zhu Y."/>
            <person name="Lei J."/>
            <person name="Kang H."/>
            <person name="Chen S."/>
            <person name="He X."/>
            <person name="Wang R."/>
            <person name="Wang Y."/>
            <person name="Chen J."/>
            <person name="Wang L."/>
            <person name="Yu S."/>
            <person name="Wang B."/>
            <person name="Wei J."/>
            <person name="Song S."/>
            <person name="Lu X."/>
            <person name="Gao Z."/>
            <person name="Gu W."/>
            <person name="Deng X."/>
            <person name="Ma D."/>
            <person name="Wang S."/>
            <person name="Liang W."/>
            <person name="Fang L."/>
            <person name="Cai C."/>
            <person name="Zhu X."/>
            <person name="Zhou B."/>
            <person name="Zhang Y."/>
            <person name="Chen Z."/>
            <person name="Xu S."/>
            <person name="Zhu R."/>
            <person name="Wang S."/>
            <person name="Zhang T."/>
            <person name="Zhao G."/>
        </authorList>
    </citation>
    <scope>NUCLEOTIDE SEQUENCE [LARGE SCALE GENOMIC DNA]</scope>
    <source>
        <strain evidence="3">cv. Xinhai21</strain>
        <tissue evidence="2">Leaf</tissue>
    </source>
</reference>
<dbReference type="OrthoDB" id="1703264at2759"/>
<accession>A0A2P5WIN1</accession>
<gene>
    <name evidence="2" type="ORF">GOBAR_AA29740</name>
</gene>
<dbReference type="Proteomes" id="UP000239757">
    <property type="component" value="Unassembled WGS sequence"/>
</dbReference>
<organism evidence="2 3">
    <name type="scientific">Gossypium barbadense</name>
    <name type="common">Sea Island cotton</name>
    <name type="synonym">Hibiscus barbadensis</name>
    <dbReference type="NCBI Taxonomy" id="3634"/>
    <lineage>
        <taxon>Eukaryota</taxon>
        <taxon>Viridiplantae</taxon>
        <taxon>Streptophyta</taxon>
        <taxon>Embryophyta</taxon>
        <taxon>Tracheophyta</taxon>
        <taxon>Spermatophyta</taxon>
        <taxon>Magnoliopsida</taxon>
        <taxon>eudicotyledons</taxon>
        <taxon>Gunneridae</taxon>
        <taxon>Pentapetalae</taxon>
        <taxon>rosids</taxon>
        <taxon>malvids</taxon>
        <taxon>Malvales</taxon>
        <taxon>Malvaceae</taxon>
        <taxon>Malvoideae</taxon>
        <taxon>Gossypium</taxon>
    </lineage>
</organism>
<feature type="region of interest" description="Disordered" evidence="1">
    <location>
        <begin position="43"/>
        <end position="76"/>
    </location>
</feature>
<name>A0A2P5WIN1_GOSBA</name>
<dbReference type="AlphaFoldDB" id="A0A2P5WIN1"/>
<proteinExistence type="predicted"/>
<protein>
    <submittedName>
        <fullName evidence="2">Uncharacterized protein</fullName>
    </submittedName>
</protein>
<dbReference type="EMBL" id="KZ667467">
    <property type="protein sequence ID" value="PPR90935.1"/>
    <property type="molecule type" value="Genomic_DNA"/>
</dbReference>
<feature type="compositionally biased region" description="Basic residues" evidence="1">
    <location>
        <begin position="47"/>
        <end position="56"/>
    </location>
</feature>
<sequence>MDAIIDMLFGFKVEEEEEKRLNQCIRKYQIMIKQFDELVEMMDHVRTRPPKRRRSTRGNNSSNDPAASANQPDDREVIVQTITRFLHELKSNPATDPKCSTGTRGRG</sequence>
<evidence type="ECO:0000256" key="1">
    <source>
        <dbReference type="SAM" id="MobiDB-lite"/>
    </source>
</evidence>
<evidence type="ECO:0000313" key="2">
    <source>
        <dbReference type="EMBL" id="PPR90935.1"/>
    </source>
</evidence>